<feature type="transmembrane region" description="Helical" evidence="1">
    <location>
        <begin position="52"/>
        <end position="71"/>
    </location>
</feature>
<feature type="transmembrane region" description="Helical" evidence="1">
    <location>
        <begin position="133"/>
        <end position="152"/>
    </location>
</feature>
<keyword evidence="1" id="KW-1133">Transmembrane helix</keyword>
<organism evidence="2 3">
    <name type="scientific">Mucilaginibacter gossypii</name>
    <dbReference type="NCBI Taxonomy" id="551996"/>
    <lineage>
        <taxon>Bacteria</taxon>
        <taxon>Pseudomonadati</taxon>
        <taxon>Bacteroidota</taxon>
        <taxon>Sphingobacteriia</taxon>
        <taxon>Sphingobacteriales</taxon>
        <taxon>Sphingobacteriaceae</taxon>
        <taxon>Mucilaginibacter</taxon>
    </lineage>
</organism>
<protein>
    <submittedName>
        <fullName evidence="2">Uncharacterized protein</fullName>
    </submittedName>
</protein>
<reference evidence="3" key="1">
    <citation type="submission" date="2016-10" db="EMBL/GenBank/DDBJ databases">
        <authorList>
            <person name="Varghese N."/>
            <person name="Submissions S."/>
        </authorList>
    </citation>
    <scope>NUCLEOTIDE SEQUENCE [LARGE SCALE GENOMIC DNA]</scope>
    <source>
        <strain evidence="3">Gh-67</strain>
    </source>
</reference>
<evidence type="ECO:0000313" key="3">
    <source>
        <dbReference type="Proteomes" id="UP000199705"/>
    </source>
</evidence>
<dbReference type="STRING" id="551996.SAMN05192573_103514"/>
<name>A0A1G7UJD4_9SPHI</name>
<feature type="transmembrane region" description="Helical" evidence="1">
    <location>
        <begin position="98"/>
        <end position="121"/>
    </location>
</feature>
<keyword evidence="1" id="KW-0472">Membrane</keyword>
<dbReference type="EMBL" id="FNCG01000003">
    <property type="protein sequence ID" value="SDG47624.1"/>
    <property type="molecule type" value="Genomic_DNA"/>
</dbReference>
<proteinExistence type="predicted"/>
<accession>A0A1G7UJD4</accession>
<sequence>MKKSDIYEVAIKVLGIYLLVADISKLPGLITFISNHAGSSLEQQPADQGNLLLVNGLNFIFLIVLAVLLIAGTKKITRWITNESDYQENAKLFAERKVIYEISLVIIGGLLLVGTIPDFLYHLYTLANVNEQSSVISAGAKIFIGILTVAFAKRIGAYFAR</sequence>
<evidence type="ECO:0000313" key="2">
    <source>
        <dbReference type="EMBL" id="SDG47624.1"/>
    </source>
</evidence>
<feature type="transmembrane region" description="Helical" evidence="1">
    <location>
        <begin position="9"/>
        <end position="32"/>
    </location>
</feature>
<keyword evidence="1" id="KW-0812">Transmembrane</keyword>
<gene>
    <name evidence="2" type="ORF">SAMN05192573_103514</name>
</gene>
<dbReference type="AlphaFoldDB" id="A0A1G7UJD4"/>
<dbReference type="Proteomes" id="UP000199705">
    <property type="component" value="Unassembled WGS sequence"/>
</dbReference>
<keyword evidence="3" id="KW-1185">Reference proteome</keyword>
<evidence type="ECO:0000256" key="1">
    <source>
        <dbReference type="SAM" id="Phobius"/>
    </source>
</evidence>
<dbReference type="RefSeq" id="WP_091164797.1">
    <property type="nucleotide sequence ID" value="NZ_FNCG01000003.1"/>
</dbReference>